<gene>
    <name evidence="14" type="ORF">SRAS04492_LOCUS3243</name>
</gene>
<dbReference type="PANTHER" id="PTHR23293:SF9">
    <property type="entry name" value="FAD SYNTHASE"/>
    <property type="match status" value="1"/>
</dbReference>
<organism evidence="14">
    <name type="scientific">Strombidium rassoulzadegani</name>
    <dbReference type="NCBI Taxonomy" id="1082188"/>
    <lineage>
        <taxon>Eukaryota</taxon>
        <taxon>Sar</taxon>
        <taxon>Alveolata</taxon>
        <taxon>Ciliophora</taxon>
        <taxon>Intramacronucleata</taxon>
        <taxon>Spirotrichea</taxon>
        <taxon>Oligotrichia</taxon>
        <taxon>Strombidiidae</taxon>
        <taxon>Strombidium</taxon>
    </lineage>
</organism>
<keyword evidence="8" id="KW-0274">FAD</keyword>
<keyword evidence="3" id="KW-0285">Flavoprotein</keyword>
<evidence type="ECO:0000256" key="3">
    <source>
        <dbReference type="ARBA" id="ARBA00022630"/>
    </source>
</evidence>
<dbReference type="InterPro" id="IPR002500">
    <property type="entry name" value="PAPS_reduct_dom"/>
</dbReference>
<keyword evidence="4" id="KW-0288">FMN</keyword>
<proteinExistence type="predicted"/>
<evidence type="ECO:0000256" key="8">
    <source>
        <dbReference type="ARBA" id="ARBA00022827"/>
    </source>
</evidence>
<dbReference type="GO" id="GO:0005524">
    <property type="term" value="F:ATP binding"/>
    <property type="evidence" value="ECO:0007669"/>
    <property type="project" value="UniProtKB-KW"/>
</dbReference>
<name>A0A7S3CLK3_9SPIT</name>
<comment type="catalytic activity">
    <reaction evidence="12">
        <text>FMN + ATP + H(+) = FAD + diphosphate</text>
        <dbReference type="Rhea" id="RHEA:17237"/>
        <dbReference type="ChEBI" id="CHEBI:15378"/>
        <dbReference type="ChEBI" id="CHEBI:30616"/>
        <dbReference type="ChEBI" id="CHEBI:33019"/>
        <dbReference type="ChEBI" id="CHEBI:57692"/>
        <dbReference type="ChEBI" id="CHEBI:58210"/>
        <dbReference type="EC" id="2.7.7.2"/>
    </reaction>
</comment>
<evidence type="ECO:0000256" key="4">
    <source>
        <dbReference type="ARBA" id="ARBA00022643"/>
    </source>
</evidence>
<dbReference type="AlphaFoldDB" id="A0A7S3CLK3"/>
<keyword evidence="6" id="KW-0548">Nucleotidyltransferase</keyword>
<evidence type="ECO:0000256" key="11">
    <source>
        <dbReference type="ARBA" id="ARBA00031871"/>
    </source>
</evidence>
<dbReference type="Gene3D" id="3.40.50.620">
    <property type="entry name" value="HUPs"/>
    <property type="match status" value="1"/>
</dbReference>
<accession>A0A7S3CLK3</accession>
<dbReference type="PANTHER" id="PTHR23293">
    <property type="entry name" value="FAD SYNTHETASE-RELATED FMN ADENYLYLTRANSFERASE"/>
    <property type="match status" value="1"/>
</dbReference>
<keyword evidence="9" id="KW-0067">ATP-binding</keyword>
<evidence type="ECO:0000256" key="10">
    <source>
        <dbReference type="ARBA" id="ARBA00031145"/>
    </source>
</evidence>
<dbReference type="InterPro" id="IPR014729">
    <property type="entry name" value="Rossmann-like_a/b/a_fold"/>
</dbReference>
<dbReference type="GO" id="GO:0006747">
    <property type="term" value="P:FAD biosynthetic process"/>
    <property type="evidence" value="ECO:0007669"/>
    <property type="project" value="TreeGrafter"/>
</dbReference>
<keyword evidence="7" id="KW-0547">Nucleotide-binding</keyword>
<dbReference type="GO" id="GO:0003919">
    <property type="term" value="F:FMN adenylyltransferase activity"/>
    <property type="evidence" value="ECO:0007669"/>
    <property type="project" value="UniProtKB-EC"/>
</dbReference>
<comment type="pathway">
    <text evidence="1">Cofactor biosynthesis; FAD biosynthesis; FAD from FMN: step 1/1.</text>
</comment>
<sequence length="114" mass="13038">MGNRRTDPYSQKLTGICESSPGWPVFTRVFPILDWTYLDVWAFLKGHSLVYCTLYNEGYTSLGEKHNSQKNPFLRRTVAPEEGEQVEEEVHLPAFLLGDGELERFSRREAGGGR</sequence>
<dbReference type="EMBL" id="HBIA01006359">
    <property type="protein sequence ID" value="CAE0231445.1"/>
    <property type="molecule type" value="Transcribed_RNA"/>
</dbReference>
<evidence type="ECO:0000256" key="7">
    <source>
        <dbReference type="ARBA" id="ARBA00022741"/>
    </source>
</evidence>
<feature type="domain" description="Phosphoadenosine phosphosulphate reductase" evidence="13">
    <location>
        <begin position="1"/>
        <end position="69"/>
    </location>
</feature>
<evidence type="ECO:0000259" key="13">
    <source>
        <dbReference type="Pfam" id="PF01507"/>
    </source>
</evidence>
<dbReference type="SUPFAM" id="SSF52402">
    <property type="entry name" value="Adenine nucleotide alpha hydrolases-like"/>
    <property type="match status" value="1"/>
</dbReference>
<evidence type="ECO:0000256" key="6">
    <source>
        <dbReference type="ARBA" id="ARBA00022695"/>
    </source>
</evidence>
<evidence type="ECO:0000256" key="5">
    <source>
        <dbReference type="ARBA" id="ARBA00022679"/>
    </source>
</evidence>
<evidence type="ECO:0000313" key="14">
    <source>
        <dbReference type="EMBL" id="CAE0231445.1"/>
    </source>
</evidence>
<evidence type="ECO:0000256" key="1">
    <source>
        <dbReference type="ARBA" id="ARBA00004726"/>
    </source>
</evidence>
<evidence type="ECO:0000256" key="12">
    <source>
        <dbReference type="ARBA" id="ARBA00049494"/>
    </source>
</evidence>
<reference evidence="14" key="1">
    <citation type="submission" date="2021-01" db="EMBL/GenBank/DDBJ databases">
        <authorList>
            <person name="Corre E."/>
            <person name="Pelletier E."/>
            <person name="Niang G."/>
            <person name="Scheremetjew M."/>
            <person name="Finn R."/>
            <person name="Kale V."/>
            <person name="Holt S."/>
            <person name="Cochrane G."/>
            <person name="Meng A."/>
            <person name="Brown T."/>
            <person name="Cohen L."/>
        </authorList>
    </citation>
    <scope>NUCLEOTIDE SEQUENCE</scope>
    <source>
        <strain evidence="14">Ras09</strain>
    </source>
</reference>
<dbReference type="Pfam" id="PF01507">
    <property type="entry name" value="PAPS_reduct"/>
    <property type="match status" value="1"/>
</dbReference>
<dbReference type="EC" id="2.7.7.2" evidence="2"/>
<keyword evidence="5" id="KW-0808">Transferase</keyword>
<evidence type="ECO:0000256" key="9">
    <source>
        <dbReference type="ARBA" id="ARBA00022840"/>
    </source>
</evidence>
<evidence type="ECO:0000256" key="2">
    <source>
        <dbReference type="ARBA" id="ARBA00012393"/>
    </source>
</evidence>
<protein>
    <recommendedName>
        <fullName evidence="2">FAD synthase</fullName>
        <ecNumber evidence="2">2.7.7.2</ecNumber>
    </recommendedName>
    <alternativeName>
        <fullName evidence="10">FAD pyrophosphorylase</fullName>
    </alternativeName>
    <alternativeName>
        <fullName evidence="11">FMN adenylyltransferase</fullName>
    </alternativeName>
</protein>